<dbReference type="Proteomes" id="UP000289738">
    <property type="component" value="Chromosome A04"/>
</dbReference>
<dbReference type="EMBL" id="SDMP01000004">
    <property type="protein sequence ID" value="RYR61693.1"/>
    <property type="molecule type" value="Genomic_DNA"/>
</dbReference>
<name>A0A445DEW1_ARAHY</name>
<dbReference type="AlphaFoldDB" id="A0A445DEW1"/>
<comment type="caution">
    <text evidence="1">The sequence shown here is derived from an EMBL/GenBank/DDBJ whole genome shotgun (WGS) entry which is preliminary data.</text>
</comment>
<sequence>MAAQRQNEDWIVDPPDAASQVHGGQLAAGFVDGSVRLYDIRTPEMYASPAYLWITATYTESRKGGGDWLSTWTRPRKDC</sequence>
<proteinExistence type="predicted"/>
<reference evidence="1 2" key="1">
    <citation type="submission" date="2019-01" db="EMBL/GenBank/DDBJ databases">
        <title>Sequencing of cultivated peanut Arachis hypogaea provides insights into genome evolution and oil improvement.</title>
        <authorList>
            <person name="Chen X."/>
        </authorList>
    </citation>
    <scope>NUCLEOTIDE SEQUENCE [LARGE SCALE GENOMIC DNA]</scope>
    <source>
        <strain evidence="2">cv. Fuhuasheng</strain>
        <tissue evidence="1">Leaves</tissue>
    </source>
</reference>
<keyword evidence="2" id="KW-1185">Reference proteome</keyword>
<protein>
    <submittedName>
        <fullName evidence="1">Uncharacterized protein</fullName>
    </submittedName>
</protein>
<accession>A0A445DEW1</accession>
<gene>
    <name evidence="1" type="ORF">Ahy_A04g018894</name>
</gene>
<evidence type="ECO:0000313" key="2">
    <source>
        <dbReference type="Proteomes" id="UP000289738"/>
    </source>
</evidence>
<organism evidence="1 2">
    <name type="scientific">Arachis hypogaea</name>
    <name type="common">Peanut</name>
    <dbReference type="NCBI Taxonomy" id="3818"/>
    <lineage>
        <taxon>Eukaryota</taxon>
        <taxon>Viridiplantae</taxon>
        <taxon>Streptophyta</taxon>
        <taxon>Embryophyta</taxon>
        <taxon>Tracheophyta</taxon>
        <taxon>Spermatophyta</taxon>
        <taxon>Magnoliopsida</taxon>
        <taxon>eudicotyledons</taxon>
        <taxon>Gunneridae</taxon>
        <taxon>Pentapetalae</taxon>
        <taxon>rosids</taxon>
        <taxon>fabids</taxon>
        <taxon>Fabales</taxon>
        <taxon>Fabaceae</taxon>
        <taxon>Papilionoideae</taxon>
        <taxon>50 kb inversion clade</taxon>
        <taxon>dalbergioids sensu lato</taxon>
        <taxon>Dalbergieae</taxon>
        <taxon>Pterocarpus clade</taxon>
        <taxon>Arachis</taxon>
    </lineage>
</organism>
<evidence type="ECO:0000313" key="1">
    <source>
        <dbReference type="EMBL" id="RYR61693.1"/>
    </source>
</evidence>